<dbReference type="GO" id="GO:0008270">
    <property type="term" value="F:zinc ion binding"/>
    <property type="evidence" value="ECO:0007669"/>
    <property type="project" value="UniProtKB-KW"/>
</dbReference>
<dbReference type="Gene3D" id="3.30.40.10">
    <property type="entry name" value="Zinc/RING finger domain, C3HC4 (zinc finger)"/>
    <property type="match status" value="1"/>
</dbReference>
<dbReference type="Proteomes" id="UP000887577">
    <property type="component" value="Unplaced"/>
</dbReference>
<evidence type="ECO:0000256" key="2">
    <source>
        <dbReference type="ARBA" id="ARBA00022771"/>
    </source>
</evidence>
<dbReference type="Gene3D" id="1.10.8.10">
    <property type="entry name" value="DNA helicase RuvA subunit, C-terminal domain"/>
    <property type="match status" value="1"/>
</dbReference>
<sequence>MYQPSGYFQTFGLQQTHELLNAMQTGLAKQPVTSEENKKSLLDSMKAIDKIAKEFAINEKVENQLAIKLQEDILEARQTQNYEKLMAPIEESYQALYAEISSNESELQTYRTLKESIKKVNKAIKDGKEKTAENNGGDEDEEEIISETAVVRMKDPITKERITEPVRNVNCGHVYNKPSIIAFIKDNHQRNYLCQCPQPGCFNKRKLVEEEIEDYPEFFETAVLELASAAKRKKVSSTGYIDADEMNRLNRAQKDKVQSFIGITESTVENAVTYLQATNWSLELSVDNYFNNPPAQPARSSGTHAQNVKGFDNMFRKYSDDPKDNLPGKIGPNGVVRLLDDLGVDPSDRSVLILAWKLKAETQCEFSKDEWFKGMETIKCDTLEKLASFMKNSASQIQDPASFRQFYHFTFNYAKPLASRGLALPTAVAYWRIIFGENRRVEDWISYLERQQDRGVTKDEWSLFLEFLNTVKPDLSNYDPEGAWPVRIDEYVDFCSGRFKDEPMDH</sequence>
<dbReference type="FunFam" id="1.10.238.10:FF:000030">
    <property type="entry name" value="DCN1-like protein"/>
    <property type="match status" value="1"/>
</dbReference>
<evidence type="ECO:0000259" key="7">
    <source>
        <dbReference type="PROSITE" id="PS51044"/>
    </source>
</evidence>
<evidence type="ECO:0000256" key="5">
    <source>
        <dbReference type="PROSITE-ProRule" id="PRU00452"/>
    </source>
</evidence>
<dbReference type="InterPro" id="IPR014764">
    <property type="entry name" value="DCN-prot"/>
</dbReference>
<feature type="domain" description="SP-RING-type" evidence="7">
    <location>
        <begin position="140"/>
        <end position="226"/>
    </location>
</feature>
<keyword evidence="9" id="KW-1185">Reference proteome</keyword>
<dbReference type="Pfam" id="PF11789">
    <property type="entry name" value="zf-Nse"/>
    <property type="match status" value="1"/>
</dbReference>
<dbReference type="Pfam" id="PF03556">
    <property type="entry name" value="Cullin_binding"/>
    <property type="match status" value="1"/>
</dbReference>
<proteinExistence type="predicted"/>
<accession>A0A914ZD73</accession>
<dbReference type="GO" id="GO:0031624">
    <property type="term" value="F:ubiquitin conjugating enzyme binding"/>
    <property type="evidence" value="ECO:0007669"/>
    <property type="project" value="TreeGrafter"/>
</dbReference>
<dbReference type="GO" id="GO:0097602">
    <property type="term" value="F:cullin family protein binding"/>
    <property type="evidence" value="ECO:0007669"/>
    <property type="project" value="TreeGrafter"/>
</dbReference>
<evidence type="ECO:0000256" key="1">
    <source>
        <dbReference type="ARBA" id="ARBA00022723"/>
    </source>
</evidence>
<evidence type="ECO:0000313" key="9">
    <source>
        <dbReference type="Proteomes" id="UP000887577"/>
    </source>
</evidence>
<dbReference type="WBParaSite" id="PSU_v2.g8210.t1">
    <property type="protein sequence ID" value="PSU_v2.g8210.t1"/>
    <property type="gene ID" value="PSU_v2.g8210"/>
</dbReference>
<dbReference type="CDD" id="cd14350">
    <property type="entry name" value="UBA_DCNL"/>
    <property type="match status" value="1"/>
</dbReference>
<dbReference type="InterPro" id="IPR009060">
    <property type="entry name" value="UBA-like_sf"/>
</dbReference>
<dbReference type="GO" id="GO:0032182">
    <property type="term" value="F:ubiquitin-like protein binding"/>
    <property type="evidence" value="ECO:0007669"/>
    <property type="project" value="TreeGrafter"/>
</dbReference>
<dbReference type="PROSITE" id="PS51229">
    <property type="entry name" value="DCUN1"/>
    <property type="match status" value="1"/>
</dbReference>
<dbReference type="SUPFAM" id="SSF46934">
    <property type="entry name" value="UBA-like"/>
    <property type="match status" value="1"/>
</dbReference>
<dbReference type="GO" id="GO:0000151">
    <property type="term" value="C:ubiquitin ligase complex"/>
    <property type="evidence" value="ECO:0007669"/>
    <property type="project" value="TreeGrafter"/>
</dbReference>
<keyword evidence="4" id="KW-0862">Zinc</keyword>
<dbReference type="InterPro" id="IPR005176">
    <property type="entry name" value="PONY_dom"/>
</dbReference>
<evidence type="ECO:0000256" key="3">
    <source>
        <dbReference type="ARBA" id="ARBA00022786"/>
    </source>
</evidence>
<dbReference type="GO" id="GO:0045116">
    <property type="term" value="P:protein neddylation"/>
    <property type="evidence" value="ECO:0007669"/>
    <property type="project" value="TreeGrafter"/>
</dbReference>
<dbReference type="Gene3D" id="1.10.238.200">
    <property type="entry name" value="Cullin, PONY binding domain"/>
    <property type="match status" value="1"/>
</dbReference>
<dbReference type="PANTHER" id="PTHR12281:SF32">
    <property type="entry name" value="DCN1-LIKE PROTEIN"/>
    <property type="match status" value="1"/>
</dbReference>
<dbReference type="InterPro" id="IPR004181">
    <property type="entry name" value="Znf_MIZ"/>
</dbReference>
<dbReference type="CDD" id="cd16651">
    <property type="entry name" value="SPL-RING_NSE2"/>
    <property type="match status" value="1"/>
</dbReference>
<dbReference type="InterPro" id="IPR042460">
    <property type="entry name" value="DCN1-like_PONY"/>
</dbReference>
<keyword evidence="2 5" id="KW-0863">Zinc-finger</keyword>
<comment type="function">
    <text evidence="6">Neddylation of cullins play an essential role in the regulation of SCF-type complexes activity.</text>
</comment>
<dbReference type="PANTHER" id="PTHR12281">
    <property type="entry name" value="RP42 RELATED"/>
    <property type="match status" value="1"/>
</dbReference>
<organism evidence="9 10">
    <name type="scientific">Panagrolaimus superbus</name>
    <dbReference type="NCBI Taxonomy" id="310955"/>
    <lineage>
        <taxon>Eukaryota</taxon>
        <taxon>Metazoa</taxon>
        <taxon>Ecdysozoa</taxon>
        <taxon>Nematoda</taxon>
        <taxon>Chromadorea</taxon>
        <taxon>Rhabditida</taxon>
        <taxon>Tylenchina</taxon>
        <taxon>Panagrolaimomorpha</taxon>
        <taxon>Panagrolaimoidea</taxon>
        <taxon>Panagrolaimidae</taxon>
        <taxon>Panagrolaimus</taxon>
    </lineage>
</organism>
<dbReference type="PROSITE" id="PS51044">
    <property type="entry name" value="ZF_SP_RING"/>
    <property type="match status" value="1"/>
</dbReference>
<protein>
    <recommendedName>
        <fullName evidence="6">Defective in cullin neddylation protein</fullName>
    </recommendedName>
</protein>
<keyword evidence="1" id="KW-0479">Metal-binding</keyword>
<dbReference type="FunFam" id="1.10.238.200:FF:000003">
    <property type="entry name" value="DCN1-like protein 3"/>
    <property type="match status" value="1"/>
</dbReference>
<evidence type="ECO:0000313" key="10">
    <source>
        <dbReference type="WBParaSite" id="PSU_v2.g8210.t1"/>
    </source>
</evidence>
<dbReference type="AlphaFoldDB" id="A0A914ZD73"/>
<reference evidence="10" key="1">
    <citation type="submission" date="2022-11" db="UniProtKB">
        <authorList>
            <consortium name="WormBaseParasite"/>
        </authorList>
    </citation>
    <scope>IDENTIFICATION</scope>
</reference>
<dbReference type="Gene3D" id="1.10.238.10">
    <property type="entry name" value="EF-hand"/>
    <property type="match status" value="1"/>
</dbReference>
<name>A0A914ZD73_9BILA</name>
<keyword evidence="3" id="KW-0833">Ubl conjugation pathway</keyword>
<evidence type="ECO:0000259" key="8">
    <source>
        <dbReference type="PROSITE" id="PS51229"/>
    </source>
</evidence>
<feature type="domain" description="DCUN1" evidence="8">
    <location>
        <begin position="306"/>
        <end position="496"/>
    </location>
</feature>
<dbReference type="GO" id="GO:2000436">
    <property type="term" value="P:positive regulation of protein neddylation"/>
    <property type="evidence" value="ECO:0007669"/>
    <property type="project" value="UniProtKB-ARBA"/>
</dbReference>
<dbReference type="GO" id="GO:0005886">
    <property type="term" value="C:plasma membrane"/>
    <property type="evidence" value="ECO:0007669"/>
    <property type="project" value="UniProtKB-ARBA"/>
</dbReference>
<dbReference type="Pfam" id="PF14555">
    <property type="entry name" value="UBA_4"/>
    <property type="match status" value="1"/>
</dbReference>
<evidence type="ECO:0000256" key="4">
    <source>
        <dbReference type="ARBA" id="ARBA00022833"/>
    </source>
</evidence>
<dbReference type="InterPro" id="IPR013083">
    <property type="entry name" value="Znf_RING/FYVE/PHD"/>
</dbReference>
<evidence type="ECO:0000256" key="6">
    <source>
        <dbReference type="RuleBase" id="RU410713"/>
    </source>
</evidence>